<accession>A0A811QJ84</accession>
<gene>
    <name evidence="2" type="ORF">NCGR_LOCUS44386</name>
</gene>
<evidence type="ECO:0000313" key="3">
    <source>
        <dbReference type="Proteomes" id="UP000604825"/>
    </source>
</evidence>
<dbReference type="PANTHER" id="PTHR33170">
    <property type="entry name" value="DUF4283 DOMAIN-CONTAINING PROTEIN-RELATED"/>
    <property type="match status" value="1"/>
</dbReference>
<evidence type="ECO:0000313" key="2">
    <source>
        <dbReference type="EMBL" id="CAD6260963.1"/>
    </source>
</evidence>
<dbReference type="OrthoDB" id="696817at2759"/>
<proteinExistence type="predicted"/>
<sequence length="233" mass="25799">MVDIIFTRAGNLARIKVAVLDPKKIPQTLEVVFGKYLHAIYFIVEEGDGSGAHSSADQDKDPMDEDDDLLKVPEQSKHMDNQVNVIATQCADLPSEAWYRKQAECILGNVVDVVLDEIASHVMQEDDAEVNTRLPTTPCKRVWPQTPIRGSKRREATADEDSLDRAERLVAMKNLEIPAKNGKNFNNSVLSISDNAISSNLNNVGISLGSNENDIFRSISEIKSSELDKIHAN</sequence>
<protein>
    <submittedName>
        <fullName evidence="2">Uncharacterized protein</fullName>
    </submittedName>
</protein>
<dbReference type="Proteomes" id="UP000604825">
    <property type="component" value="Unassembled WGS sequence"/>
</dbReference>
<dbReference type="EMBL" id="CAJGYO010000011">
    <property type="protein sequence ID" value="CAD6260963.1"/>
    <property type="molecule type" value="Genomic_DNA"/>
</dbReference>
<dbReference type="AlphaFoldDB" id="A0A811QJ84"/>
<comment type="caution">
    <text evidence="2">The sequence shown here is derived from an EMBL/GenBank/DDBJ whole genome shotgun (WGS) entry which is preliminary data.</text>
</comment>
<reference evidence="2" key="1">
    <citation type="submission" date="2020-10" db="EMBL/GenBank/DDBJ databases">
        <authorList>
            <person name="Han B."/>
            <person name="Lu T."/>
            <person name="Zhao Q."/>
            <person name="Huang X."/>
            <person name="Zhao Y."/>
        </authorList>
    </citation>
    <scope>NUCLEOTIDE SEQUENCE</scope>
</reference>
<feature type="region of interest" description="Disordered" evidence="1">
    <location>
        <begin position="49"/>
        <end position="68"/>
    </location>
</feature>
<name>A0A811QJ84_9POAL</name>
<organism evidence="2 3">
    <name type="scientific">Miscanthus lutarioriparius</name>
    <dbReference type="NCBI Taxonomy" id="422564"/>
    <lineage>
        <taxon>Eukaryota</taxon>
        <taxon>Viridiplantae</taxon>
        <taxon>Streptophyta</taxon>
        <taxon>Embryophyta</taxon>
        <taxon>Tracheophyta</taxon>
        <taxon>Spermatophyta</taxon>
        <taxon>Magnoliopsida</taxon>
        <taxon>Liliopsida</taxon>
        <taxon>Poales</taxon>
        <taxon>Poaceae</taxon>
        <taxon>PACMAD clade</taxon>
        <taxon>Panicoideae</taxon>
        <taxon>Andropogonodae</taxon>
        <taxon>Andropogoneae</taxon>
        <taxon>Saccharinae</taxon>
        <taxon>Miscanthus</taxon>
    </lineage>
</organism>
<dbReference type="PANTHER" id="PTHR33170:SF8">
    <property type="entry name" value="OS07G0485366 PROTEIN"/>
    <property type="match status" value="1"/>
</dbReference>
<evidence type="ECO:0000256" key="1">
    <source>
        <dbReference type="SAM" id="MobiDB-lite"/>
    </source>
</evidence>
<keyword evidence="3" id="KW-1185">Reference proteome</keyword>